<comment type="similarity">
    <text evidence="3 9">Belongs to the CobD/CbiB family.</text>
</comment>
<dbReference type="UniPathway" id="UPA00148"/>
<comment type="caution">
    <text evidence="10">The sequence shown here is derived from an EMBL/GenBank/DDBJ whole genome shotgun (WGS) entry which is preliminary data.</text>
</comment>
<feature type="transmembrane region" description="Helical" evidence="9">
    <location>
        <begin position="161"/>
        <end position="180"/>
    </location>
</feature>
<comment type="function">
    <text evidence="9">Converts cobyric acid to cobinamide by the addition of aminopropanol on the F carboxylic group.</text>
</comment>
<feature type="transmembrane region" description="Helical" evidence="9">
    <location>
        <begin position="88"/>
        <end position="107"/>
    </location>
</feature>
<sequence>MNSVIFYSLPEVLLLLAGAILLDWWIGDPKWLPHPVIFIGRWIGYWERRLLPHRTKRSNGILLMLIVTLSSLALVWILTSVASWIHPWLGYAVHMWLISTTIAIKGLKDAAMLVYDRLSRGELTKARKYTGYIVGRDTDGLEEAELSRATVETVAENTVDAVIAPLFFALIGAAPLAMLYRSVNTLDSMVGYRNTKYLHFGWASARLDDVLNWIPARLTGLMLMIVSAFYRPASAVQAWRAVVAFAHLHPSPNSGIPEAAVAGSLGIQLGGLNRYGGVISERARLGWATRTIEKEDIIHTIRLLYGVSYLVMGGLLCVACGWLV</sequence>
<evidence type="ECO:0000256" key="9">
    <source>
        <dbReference type="HAMAP-Rule" id="MF_00024"/>
    </source>
</evidence>
<protein>
    <recommendedName>
        <fullName evidence="9">Cobalamin biosynthesis protein CobD</fullName>
    </recommendedName>
</protein>
<dbReference type="AlphaFoldDB" id="A0A3D9IA43"/>
<proteinExistence type="inferred from homology"/>
<dbReference type="GO" id="GO:0005886">
    <property type="term" value="C:plasma membrane"/>
    <property type="evidence" value="ECO:0007669"/>
    <property type="project" value="UniProtKB-SubCell"/>
</dbReference>
<evidence type="ECO:0000256" key="4">
    <source>
        <dbReference type="ARBA" id="ARBA00022475"/>
    </source>
</evidence>
<dbReference type="HAMAP" id="MF_00024">
    <property type="entry name" value="CobD_CbiB"/>
    <property type="match status" value="1"/>
</dbReference>
<keyword evidence="11" id="KW-1185">Reference proteome</keyword>
<dbReference type="Pfam" id="PF03186">
    <property type="entry name" value="CobD_Cbib"/>
    <property type="match status" value="1"/>
</dbReference>
<comment type="pathway">
    <text evidence="2 9">Cofactor biosynthesis; adenosylcobalamin biosynthesis.</text>
</comment>
<name>A0A3D9IA43_9BACL</name>
<dbReference type="NCBIfam" id="TIGR00380">
    <property type="entry name" value="cobal_cbiB"/>
    <property type="match status" value="1"/>
</dbReference>
<evidence type="ECO:0000256" key="6">
    <source>
        <dbReference type="ARBA" id="ARBA00022692"/>
    </source>
</evidence>
<organism evidence="10 11">
    <name type="scientific">Cohnella lupini</name>
    <dbReference type="NCBI Taxonomy" id="1294267"/>
    <lineage>
        <taxon>Bacteria</taxon>
        <taxon>Bacillati</taxon>
        <taxon>Bacillota</taxon>
        <taxon>Bacilli</taxon>
        <taxon>Bacillales</taxon>
        <taxon>Paenibacillaceae</taxon>
        <taxon>Cohnella</taxon>
    </lineage>
</organism>
<evidence type="ECO:0000256" key="1">
    <source>
        <dbReference type="ARBA" id="ARBA00004651"/>
    </source>
</evidence>
<keyword evidence="4 9" id="KW-1003">Cell membrane</keyword>
<keyword evidence="8 9" id="KW-0472">Membrane</keyword>
<evidence type="ECO:0000313" key="10">
    <source>
        <dbReference type="EMBL" id="RED58505.1"/>
    </source>
</evidence>
<evidence type="ECO:0000256" key="3">
    <source>
        <dbReference type="ARBA" id="ARBA00006263"/>
    </source>
</evidence>
<keyword evidence="7 9" id="KW-1133">Transmembrane helix</keyword>
<accession>A0A3D9IA43</accession>
<evidence type="ECO:0000256" key="2">
    <source>
        <dbReference type="ARBA" id="ARBA00004953"/>
    </source>
</evidence>
<evidence type="ECO:0000313" key="11">
    <source>
        <dbReference type="Proteomes" id="UP000256869"/>
    </source>
</evidence>
<dbReference type="GO" id="GO:0009236">
    <property type="term" value="P:cobalamin biosynthetic process"/>
    <property type="evidence" value="ECO:0007669"/>
    <property type="project" value="UniProtKB-UniRule"/>
</dbReference>
<feature type="transmembrane region" description="Helical" evidence="9">
    <location>
        <begin position="61"/>
        <end position="82"/>
    </location>
</feature>
<comment type="subcellular location">
    <subcellularLocation>
        <location evidence="1 9">Cell membrane</location>
        <topology evidence="1 9">Multi-pass membrane protein</topology>
    </subcellularLocation>
</comment>
<gene>
    <name evidence="9" type="primary">cobD</name>
    <name evidence="10" type="ORF">DFP95_10829</name>
</gene>
<dbReference type="InterPro" id="IPR004485">
    <property type="entry name" value="Cobalamin_biosynth_CobD/CbiB"/>
</dbReference>
<feature type="transmembrane region" description="Helical" evidence="9">
    <location>
        <begin position="210"/>
        <end position="230"/>
    </location>
</feature>
<dbReference type="GO" id="GO:0015420">
    <property type="term" value="F:ABC-type vitamin B12 transporter activity"/>
    <property type="evidence" value="ECO:0007669"/>
    <property type="project" value="UniProtKB-UniRule"/>
</dbReference>
<feature type="transmembrane region" description="Helical" evidence="9">
    <location>
        <begin position="303"/>
        <end position="323"/>
    </location>
</feature>
<keyword evidence="5 9" id="KW-0169">Cobalamin biosynthesis</keyword>
<keyword evidence="6 9" id="KW-0812">Transmembrane</keyword>
<feature type="transmembrane region" description="Helical" evidence="9">
    <location>
        <begin position="6"/>
        <end position="26"/>
    </location>
</feature>
<evidence type="ECO:0000256" key="8">
    <source>
        <dbReference type="ARBA" id="ARBA00023136"/>
    </source>
</evidence>
<dbReference type="PANTHER" id="PTHR34308">
    <property type="entry name" value="COBALAMIN BIOSYNTHESIS PROTEIN CBIB"/>
    <property type="match status" value="1"/>
</dbReference>
<dbReference type="PANTHER" id="PTHR34308:SF1">
    <property type="entry name" value="COBALAMIN BIOSYNTHESIS PROTEIN CBIB"/>
    <property type="match status" value="1"/>
</dbReference>
<reference evidence="10 11" key="1">
    <citation type="submission" date="2018-07" db="EMBL/GenBank/DDBJ databases">
        <title>Genomic Encyclopedia of Type Strains, Phase III (KMG-III): the genomes of soil and plant-associated and newly described type strains.</title>
        <authorList>
            <person name="Whitman W."/>
        </authorList>
    </citation>
    <scope>NUCLEOTIDE SEQUENCE [LARGE SCALE GENOMIC DNA]</scope>
    <source>
        <strain evidence="10 11">CECT 8236</strain>
    </source>
</reference>
<evidence type="ECO:0000256" key="5">
    <source>
        <dbReference type="ARBA" id="ARBA00022573"/>
    </source>
</evidence>
<dbReference type="EMBL" id="QRDY01000008">
    <property type="protein sequence ID" value="RED58505.1"/>
    <property type="molecule type" value="Genomic_DNA"/>
</dbReference>
<dbReference type="GO" id="GO:0048472">
    <property type="term" value="F:threonine-phosphate decarboxylase activity"/>
    <property type="evidence" value="ECO:0007669"/>
    <property type="project" value="InterPro"/>
</dbReference>
<dbReference type="Proteomes" id="UP000256869">
    <property type="component" value="Unassembled WGS sequence"/>
</dbReference>
<evidence type="ECO:0000256" key="7">
    <source>
        <dbReference type="ARBA" id="ARBA00022989"/>
    </source>
</evidence>